<feature type="region of interest" description="Disordered" evidence="10">
    <location>
        <begin position="31"/>
        <end position="66"/>
    </location>
</feature>
<proteinExistence type="predicted"/>
<evidence type="ECO:0000256" key="10">
    <source>
        <dbReference type="SAM" id="MobiDB-lite"/>
    </source>
</evidence>
<dbReference type="GO" id="GO:0016971">
    <property type="term" value="F:flavin-dependent sulfhydryl oxidase activity"/>
    <property type="evidence" value="ECO:0007669"/>
    <property type="project" value="InterPro"/>
</dbReference>
<dbReference type="Pfam" id="PF04777">
    <property type="entry name" value="Evr1_Alr"/>
    <property type="match status" value="1"/>
</dbReference>
<sequence>MADSYSTSGHSEGAKPCRSCFKFQEWMDMQRGGTKKDKSPKKVEATMEKSGTEAATSSQVDDHKDCPLDKDALGRGTWGLLHTMAAAYPEKPTENDRKGVVSFMNLLSNMYPCEYCAKDLRQDLAKDPPDTKNHSAFSLWMCKLHNRVNEKLGKPTFDCSKVDERWRDGPKDGSCG</sequence>
<keyword evidence="5 9" id="KW-0560">Oxidoreductase</keyword>
<evidence type="ECO:0000256" key="8">
    <source>
        <dbReference type="ARBA" id="ARBA00048864"/>
    </source>
</evidence>
<evidence type="ECO:0000256" key="9">
    <source>
        <dbReference type="RuleBase" id="RU371123"/>
    </source>
</evidence>
<keyword evidence="4 9" id="KW-0274">FAD</keyword>
<keyword evidence="6" id="KW-0496">Mitochondrion</keyword>
<organism evidence="12 13">
    <name type="scientific">Plectus sambesii</name>
    <dbReference type="NCBI Taxonomy" id="2011161"/>
    <lineage>
        <taxon>Eukaryota</taxon>
        <taxon>Metazoa</taxon>
        <taxon>Ecdysozoa</taxon>
        <taxon>Nematoda</taxon>
        <taxon>Chromadorea</taxon>
        <taxon>Plectida</taxon>
        <taxon>Plectina</taxon>
        <taxon>Plectoidea</taxon>
        <taxon>Plectidae</taxon>
        <taxon>Plectus</taxon>
    </lineage>
</organism>
<comment type="cofactor">
    <cofactor evidence="1 9">
        <name>FAD</name>
        <dbReference type="ChEBI" id="CHEBI:57692"/>
    </cofactor>
</comment>
<evidence type="ECO:0000256" key="2">
    <source>
        <dbReference type="ARBA" id="ARBA00004569"/>
    </source>
</evidence>
<accession>A0A914XBT9</accession>
<dbReference type="EC" id="1.8.3.2" evidence="9"/>
<dbReference type="WBParaSite" id="PSAMB.scaffold6932size8569.g29348.t1">
    <property type="protein sequence ID" value="PSAMB.scaffold6932size8569.g29348.t1"/>
    <property type="gene ID" value="PSAMB.scaffold6932size8569.g29348"/>
</dbReference>
<keyword evidence="3 9" id="KW-0285">Flavoprotein</keyword>
<dbReference type="PANTHER" id="PTHR12645">
    <property type="entry name" value="ALR/ERV"/>
    <property type="match status" value="1"/>
</dbReference>
<dbReference type="PANTHER" id="PTHR12645:SF0">
    <property type="entry name" value="FAD-LINKED SULFHYDRYL OXIDASE ALR"/>
    <property type="match status" value="1"/>
</dbReference>
<dbReference type="InterPro" id="IPR017905">
    <property type="entry name" value="ERV/ALR_sulphydryl_oxidase"/>
</dbReference>
<protein>
    <recommendedName>
        <fullName evidence="9">Sulfhydryl oxidase</fullName>
        <ecNumber evidence="9">1.8.3.2</ecNumber>
    </recommendedName>
</protein>
<evidence type="ECO:0000256" key="4">
    <source>
        <dbReference type="ARBA" id="ARBA00022827"/>
    </source>
</evidence>
<keyword evidence="7" id="KW-1015">Disulfide bond</keyword>
<comment type="catalytic activity">
    <reaction evidence="8 9">
        <text>2 R'C(R)SH + O2 = R'C(R)S-S(R)CR' + H2O2</text>
        <dbReference type="Rhea" id="RHEA:17357"/>
        <dbReference type="ChEBI" id="CHEBI:15379"/>
        <dbReference type="ChEBI" id="CHEBI:16240"/>
        <dbReference type="ChEBI" id="CHEBI:16520"/>
        <dbReference type="ChEBI" id="CHEBI:17412"/>
        <dbReference type="EC" id="1.8.3.2"/>
    </reaction>
</comment>
<evidence type="ECO:0000313" key="13">
    <source>
        <dbReference type="WBParaSite" id="PSAMB.scaffold6932size8569.g29348.t1"/>
    </source>
</evidence>
<dbReference type="GO" id="GO:0005758">
    <property type="term" value="C:mitochondrial intermembrane space"/>
    <property type="evidence" value="ECO:0007669"/>
    <property type="project" value="UniProtKB-SubCell"/>
</dbReference>
<dbReference type="PROSITE" id="PS51324">
    <property type="entry name" value="ERV_ALR"/>
    <property type="match status" value="1"/>
</dbReference>
<evidence type="ECO:0000313" key="12">
    <source>
        <dbReference type="Proteomes" id="UP000887566"/>
    </source>
</evidence>
<evidence type="ECO:0000256" key="1">
    <source>
        <dbReference type="ARBA" id="ARBA00001974"/>
    </source>
</evidence>
<dbReference type="Proteomes" id="UP000887566">
    <property type="component" value="Unplaced"/>
</dbReference>
<dbReference type="InterPro" id="IPR036774">
    <property type="entry name" value="ERV/ALR_sulphydryl_oxid_sf"/>
</dbReference>
<feature type="domain" description="ERV/ALR sulfhydryl oxidase" evidence="11">
    <location>
        <begin position="66"/>
        <end position="166"/>
    </location>
</feature>
<evidence type="ECO:0000256" key="7">
    <source>
        <dbReference type="ARBA" id="ARBA00023157"/>
    </source>
</evidence>
<dbReference type="FunFam" id="1.20.120.310:FF:000003">
    <property type="entry name" value="Sulfhydryl oxidase"/>
    <property type="match status" value="1"/>
</dbReference>
<evidence type="ECO:0000256" key="6">
    <source>
        <dbReference type="ARBA" id="ARBA00023128"/>
    </source>
</evidence>
<keyword evidence="12" id="KW-1185">Reference proteome</keyword>
<dbReference type="SUPFAM" id="SSF69000">
    <property type="entry name" value="FAD-dependent thiol oxidase"/>
    <property type="match status" value="1"/>
</dbReference>
<feature type="compositionally biased region" description="Basic and acidic residues" evidence="10">
    <location>
        <begin position="34"/>
        <end position="51"/>
    </location>
</feature>
<dbReference type="Gene3D" id="1.20.120.310">
    <property type="entry name" value="ERV/ALR sulfhydryl oxidase domain"/>
    <property type="match status" value="1"/>
</dbReference>
<dbReference type="InterPro" id="IPR039799">
    <property type="entry name" value="ALR/ERV"/>
</dbReference>
<evidence type="ECO:0000259" key="11">
    <source>
        <dbReference type="PROSITE" id="PS51324"/>
    </source>
</evidence>
<evidence type="ECO:0000256" key="3">
    <source>
        <dbReference type="ARBA" id="ARBA00022630"/>
    </source>
</evidence>
<reference evidence="13" key="1">
    <citation type="submission" date="2022-11" db="UniProtKB">
        <authorList>
            <consortium name="WormBaseParasite"/>
        </authorList>
    </citation>
    <scope>IDENTIFICATION</scope>
</reference>
<comment type="subcellular location">
    <subcellularLocation>
        <location evidence="2">Mitochondrion intermembrane space</location>
    </subcellularLocation>
</comment>
<evidence type="ECO:0000256" key="5">
    <source>
        <dbReference type="ARBA" id="ARBA00023002"/>
    </source>
</evidence>
<dbReference type="AlphaFoldDB" id="A0A914XBT9"/>
<name>A0A914XBT9_9BILA</name>
<dbReference type="GO" id="GO:0050660">
    <property type="term" value="F:flavin adenine dinucleotide binding"/>
    <property type="evidence" value="ECO:0007669"/>
    <property type="project" value="TreeGrafter"/>
</dbReference>